<dbReference type="Gene3D" id="3.40.50.2300">
    <property type="match status" value="1"/>
</dbReference>
<dbReference type="SMART" id="SM00448">
    <property type="entry name" value="REC"/>
    <property type="match status" value="1"/>
</dbReference>
<dbReference type="EMBL" id="JAYFUL010000066">
    <property type="protein sequence ID" value="MEA5260737.1"/>
    <property type="molecule type" value="Genomic_DNA"/>
</dbReference>
<dbReference type="RefSeq" id="WP_323253521.1">
    <property type="nucleotide sequence ID" value="NZ_JAYFUL010000066.1"/>
</dbReference>
<dbReference type="PROSITE" id="PS50110">
    <property type="entry name" value="RESPONSE_REGULATORY"/>
    <property type="match status" value="1"/>
</dbReference>
<keyword evidence="6" id="KW-1185">Reference proteome</keyword>
<name>A0ABU5QUF7_9BACT</name>
<feature type="domain" description="Response regulatory" evidence="3">
    <location>
        <begin position="3"/>
        <end position="114"/>
    </location>
</feature>
<gene>
    <name evidence="5" type="ORF">VB264_23260</name>
</gene>
<organism evidence="5 6">
    <name type="scientific">Arcicella aquatica</name>
    <dbReference type="NCBI Taxonomy" id="217141"/>
    <lineage>
        <taxon>Bacteria</taxon>
        <taxon>Pseudomonadati</taxon>
        <taxon>Bacteroidota</taxon>
        <taxon>Cytophagia</taxon>
        <taxon>Cytophagales</taxon>
        <taxon>Flectobacillaceae</taxon>
        <taxon>Arcicella</taxon>
    </lineage>
</organism>
<dbReference type="Gene3D" id="2.40.50.1020">
    <property type="entry name" value="LytTr DNA-binding domain"/>
    <property type="match status" value="1"/>
</dbReference>
<evidence type="ECO:0000259" key="4">
    <source>
        <dbReference type="PROSITE" id="PS50930"/>
    </source>
</evidence>
<reference evidence="5 6" key="1">
    <citation type="submission" date="2023-12" db="EMBL/GenBank/DDBJ databases">
        <title>Novel species of the genus Arcicella isolated from rivers.</title>
        <authorList>
            <person name="Lu H."/>
        </authorList>
    </citation>
    <scope>NUCLEOTIDE SEQUENCE [LARGE SCALE GENOMIC DNA]</scope>
    <source>
        <strain evidence="5 6">LMG 21963</strain>
    </source>
</reference>
<dbReference type="GO" id="GO:0003677">
    <property type="term" value="F:DNA binding"/>
    <property type="evidence" value="ECO:0007669"/>
    <property type="project" value="UniProtKB-KW"/>
</dbReference>
<sequence>MNRCLIIDDELPARQLIETYLEALPDFEVVKMFDNALDGFVYLQNNTVDLLFLDIQMPRMTGLELLKSLQKHPKVILTTAFREYAAEGFDLDVFDYLVKPISQERFLKAISKYLYFREITQQNVLDVSTFEDAYIFLKVNKEQKKVYLNEILYIEGLKDYIKVFTTQGRFVVYERLRYMEAKLPESKFVRLHKSYIVAIDKISAFSSELVKVQEYEIPVGRIYKQSFLNKISAGI</sequence>
<proteinExistence type="predicted"/>
<comment type="caution">
    <text evidence="5">The sequence shown here is derived from an EMBL/GenBank/DDBJ whole genome shotgun (WGS) entry which is preliminary data.</text>
</comment>
<evidence type="ECO:0000313" key="5">
    <source>
        <dbReference type="EMBL" id="MEA5260737.1"/>
    </source>
</evidence>
<dbReference type="InterPro" id="IPR001789">
    <property type="entry name" value="Sig_transdc_resp-reg_receiver"/>
</dbReference>
<feature type="domain" description="HTH LytTR-type" evidence="4">
    <location>
        <begin position="135"/>
        <end position="202"/>
    </location>
</feature>
<accession>A0ABU5QUF7</accession>
<keyword evidence="2" id="KW-0597">Phosphoprotein</keyword>
<dbReference type="SMART" id="SM00850">
    <property type="entry name" value="LytTR"/>
    <property type="match status" value="1"/>
</dbReference>
<evidence type="ECO:0000313" key="6">
    <source>
        <dbReference type="Proteomes" id="UP001304671"/>
    </source>
</evidence>
<dbReference type="InterPro" id="IPR011006">
    <property type="entry name" value="CheY-like_superfamily"/>
</dbReference>
<dbReference type="Pfam" id="PF00072">
    <property type="entry name" value="Response_reg"/>
    <property type="match status" value="1"/>
</dbReference>
<evidence type="ECO:0000259" key="3">
    <source>
        <dbReference type="PROSITE" id="PS50110"/>
    </source>
</evidence>
<evidence type="ECO:0000256" key="2">
    <source>
        <dbReference type="PROSITE-ProRule" id="PRU00169"/>
    </source>
</evidence>
<dbReference type="PANTHER" id="PTHR48111">
    <property type="entry name" value="REGULATOR OF RPOS"/>
    <property type="match status" value="1"/>
</dbReference>
<dbReference type="SUPFAM" id="SSF52172">
    <property type="entry name" value="CheY-like"/>
    <property type="match status" value="1"/>
</dbReference>
<dbReference type="InterPro" id="IPR007492">
    <property type="entry name" value="LytTR_DNA-bd_dom"/>
</dbReference>
<protein>
    <submittedName>
        <fullName evidence="5">LytTR family DNA-binding domain-containing protein</fullName>
    </submittedName>
</protein>
<dbReference type="PROSITE" id="PS50930">
    <property type="entry name" value="HTH_LYTTR"/>
    <property type="match status" value="1"/>
</dbReference>
<dbReference type="PANTHER" id="PTHR48111:SF17">
    <property type="entry name" value="TRANSCRIPTIONAL REGULATORY PROTEIN YPDB"/>
    <property type="match status" value="1"/>
</dbReference>
<feature type="modified residue" description="4-aspartylphosphate" evidence="2">
    <location>
        <position position="54"/>
    </location>
</feature>
<dbReference type="Pfam" id="PF04397">
    <property type="entry name" value="LytTR"/>
    <property type="match status" value="1"/>
</dbReference>
<dbReference type="Proteomes" id="UP001304671">
    <property type="component" value="Unassembled WGS sequence"/>
</dbReference>
<keyword evidence="1 5" id="KW-0238">DNA-binding</keyword>
<evidence type="ECO:0000256" key="1">
    <source>
        <dbReference type="ARBA" id="ARBA00023125"/>
    </source>
</evidence>
<dbReference type="InterPro" id="IPR039420">
    <property type="entry name" value="WalR-like"/>
</dbReference>